<evidence type="ECO:0000256" key="3">
    <source>
        <dbReference type="ARBA" id="ARBA00022528"/>
    </source>
</evidence>
<gene>
    <name evidence="10" type="ORF">FEM48_Zijuj10G0132800</name>
</gene>
<keyword evidence="6" id="KW-0809">Transit peptide</keyword>
<sequence>MNFELNWMLADPSFLYKLLLEQATTIGCSVWWEFKNRKCRYHAMLLLFGRLLLVVHMTAELCMAGLTAGAVQGSLSNYLASYLCRYQAQALMHLVMVAVLGLYANVRYQLLCGYDRAMSNHVDVIRGSLFFSIALKVISEFIYRTLKRIAITRCYLGSPNMKRRIDNHQPSLNGEHNRPPV</sequence>
<evidence type="ECO:0000313" key="11">
    <source>
        <dbReference type="Proteomes" id="UP000813462"/>
    </source>
</evidence>
<feature type="transmembrane region" description="Helical" evidence="9">
    <location>
        <begin position="44"/>
        <end position="66"/>
    </location>
</feature>
<evidence type="ECO:0000256" key="7">
    <source>
        <dbReference type="ARBA" id="ARBA00022989"/>
    </source>
</evidence>
<evidence type="ECO:0000313" key="10">
    <source>
        <dbReference type="EMBL" id="KAH7516414.1"/>
    </source>
</evidence>
<evidence type="ECO:0000256" key="1">
    <source>
        <dbReference type="ARBA" id="ARBA00004508"/>
    </source>
</evidence>
<dbReference type="EMBL" id="JAEACU010000010">
    <property type="protein sequence ID" value="KAH7516414.1"/>
    <property type="molecule type" value="Genomic_DNA"/>
</dbReference>
<feature type="transmembrane region" description="Helical" evidence="9">
    <location>
        <begin position="86"/>
        <end position="106"/>
    </location>
</feature>
<keyword evidence="5 9" id="KW-0812">Transmembrane</keyword>
<proteinExistence type="inferred from homology"/>
<keyword evidence="3" id="KW-0150">Chloroplast</keyword>
<dbReference type="GO" id="GO:0099402">
    <property type="term" value="P:plant organ development"/>
    <property type="evidence" value="ECO:0007669"/>
    <property type="project" value="TreeGrafter"/>
</dbReference>
<dbReference type="InterPro" id="IPR021825">
    <property type="entry name" value="RETICULATA-related"/>
</dbReference>
<reference evidence="10" key="1">
    <citation type="journal article" date="2021" name="Front. Plant Sci.">
        <title>Chromosome-Scale Genome Assembly for Chinese Sour Jujube and Insights Into Its Genome Evolution and Domestication Signature.</title>
        <authorList>
            <person name="Shen L.-Y."/>
            <person name="Luo H."/>
            <person name="Wang X.-L."/>
            <person name="Wang X.-M."/>
            <person name="Qiu X.-J."/>
            <person name="Liu H."/>
            <person name="Zhou S.-S."/>
            <person name="Jia K.-H."/>
            <person name="Nie S."/>
            <person name="Bao Y.-T."/>
            <person name="Zhang R.-G."/>
            <person name="Yun Q.-Z."/>
            <person name="Chai Y.-H."/>
            <person name="Lu J.-Y."/>
            <person name="Li Y."/>
            <person name="Zhao S.-W."/>
            <person name="Mao J.-F."/>
            <person name="Jia S.-G."/>
            <person name="Mao Y.-M."/>
        </authorList>
    </citation>
    <scope>NUCLEOTIDE SEQUENCE</scope>
    <source>
        <strain evidence="10">AT0</strain>
        <tissue evidence="10">Leaf</tissue>
    </source>
</reference>
<accession>A0A978UNL2</accession>
<dbReference type="GO" id="GO:0009706">
    <property type="term" value="C:chloroplast inner membrane"/>
    <property type="evidence" value="ECO:0007669"/>
    <property type="project" value="TreeGrafter"/>
</dbReference>
<evidence type="ECO:0000256" key="2">
    <source>
        <dbReference type="ARBA" id="ARBA00010793"/>
    </source>
</evidence>
<evidence type="ECO:0000256" key="5">
    <source>
        <dbReference type="ARBA" id="ARBA00022692"/>
    </source>
</evidence>
<organism evidence="10 11">
    <name type="scientific">Ziziphus jujuba var. spinosa</name>
    <dbReference type="NCBI Taxonomy" id="714518"/>
    <lineage>
        <taxon>Eukaryota</taxon>
        <taxon>Viridiplantae</taxon>
        <taxon>Streptophyta</taxon>
        <taxon>Embryophyta</taxon>
        <taxon>Tracheophyta</taxon>
        <taxon>Spermatophyta</taxon>
        <taxon>Magnoliopsida</taxon>
        <taxon>eudicotyledons</taxon>
        <taxon>Gunneridae</taxon>
        <taxon>Pentapetalae</taxon>
        <taxon>rosids</taxon>
        <taxon>fabids</taxon>
        <taxon>Rosales</taxon>
        <taxon>Rhamnaceae</taxon>
        <taxon>Paliureae</taxon>
        <taxon>Ziziphus</taxon>
    </lineage>
</organism>
<keyword evidence="8 9" id="KW-0472">Membrane</keyword>
<dbReference type="AlphaFoldDB" id="A0A978UNL2"/>
<evidence type="ECO:0000256" key="6">
    <source>
        <dbReference type="ARBA" id="ARBA00022946"/>
    </source>
</evidence>
<dbReference type="Proteomes" id="UP000813462">
    <property type="component" value="Unassembled WGS sequence"/>
</dbReference>
<keyword evidence="4" id="KW-0934">Plastid</keyword>
<name>A0A978UNL2_ZIZJJ</name>
<protein>
    <submittedName>
        <fullName evidence="10">Uncharacterized protein</fullName>
    </submittedName>
</protein>
<comment type="subcellular location">
    <subcellularLocation>
        <location evidence="1">Plastid</location>
        <location evidence="1">Chloroplast membrane</location>
        <topology evidence="1">Multi-pass membrane protein</topology>
    </subcellularLocation>
</comment>
<keyword evidence="7 9" id="KW-1133">Transmembrane helix</keyword>
<dbReference type="PANTHER" id="PTHR31038:SF2">
    <property type="entry name" value="PROTEIN RETICULATA-RELATED 1, CHLOROPLASTIC"/>
    <property type="match status" value="1"/>
</dbReference>
<dbReference type="Pfam" id="PF11891">
    <property type="entry name" value="RETICULATA-like"/>
    <property type="match status" value="1"/>
</dbReference>
<comment type="similarity">
    <text evidence="2">Belongs to the RETICULATA family.</text>
</comment>
<comment type="caution">
    <text evidence="10">The sequence shown here is derived from an EMBL/GenBank/DDBJ whole genome shotgun (WGS) entry which is preliminary data.</text>
</comment>
<dbReference type="PANTHER" id="PTHR31038">
    <property type="entry name" value="EXPRESSED PROTEIN-RELATED"/>
    <property type="match status" value="1"/>
</dbReference>
<evidence type="ECO:0000256" key="8">
    <source>
        <dbReference type="ARBA" id="ARBA00023136"/>
    </source>
</evidence>
<evidence type="ECO:0000256" key="4">
    <source>
        <dbReference type="ARBA" id="ARBA00022640"/>
    </source>
</evidence>
<evidence type="ECO:0000256" key="9">
    <source>
        <dbReference type="SAM" id="Phobius"/>
    </source>
</evidence>